<proteinExistence type="predicted"/>
<dbReference type="EMBL" id="KB908592">
    <property type="protein sequence ID" value="EOA87082.1"/>
    <property type="molecule type" value="Genomic_DNA"/>
</dbReference>
<sequence length="163" mass="17327">MYTQLFAPLFLLLSVFQLAAARNVAAPGSMDTGLQARQVSATPSQQDLCLDYERTANMSIIGANSSYRTVVMQKANVGTLSTKQMLDAAVAKLPPLTKDVTLNAACGNWTEIALREAAKNFTMGIVAQFTTEGLPTGIYAGPIVLVIVGLISALLSAVWIFAE</sequence>
<keyword evidence="4" id="KW-1185">Reference proteome</keyword>
<feature type="transmembrane region" description="Helical" evidence="1">
    <location>
        <begin position="138"/>
        <end position="162"/>
    </location>
</feature>
<keyword evidence="1" id="KW-0812">Transmembrane</keyword>
<keyword evidence="1" id="KW-0472">Membrane</keyword>
<protein>
    <submittedName>
        <fullName evidence="3">Uncharacterized protein</fullName>
    </submittedName>
</protein>
<dbReference type="RefSeq" id="XP_008025600.1">
    <property type="nucleotide sequence ID" value="XM_008027409.1"/>
</dbReference>
<keyword evidence="1" id="KW-1133">Transmembrane helix</keyword>
<evidence type="ECO:0000256" key="2">
    <source>
        <dbReference type="SAM" id="SignalP"/>
    </source>
</evidence>
<dbReference type="OrthoDB" id="3438213at2759"/>
<gene>
    <name evidence="3" type="ORF">SETTUDRAFT_163122</name>
</gene>
<dbReference type="HOGENOM" id="CLU_139877_1_0_1"/>
<dbReference type="AlphaFoldDB" id="R0KGB0"/>
<reference evidence="3 4" key="1">
    <citation type="journal article" date="2012" name="PLoS Pathog.">
        <title>Diverse lifestyles and strategies of plant pathogenesis encoded in the genomes of eighteen Dothideomycetes fungi.</title>
        <authorList>
            <person name="Ohm R.A."/>
            <person name="Feau N."/>
            <person name="Henrissat B."/>
            <person name="Schoch C.L."/>
            <person name="Horwitz B.A."/>
            <person name="Barry K.W."/>
            <person name="Condon B.J."/>
            <person name="Copeland A.C."/>
            <person name="Dhillon B."/>
            <person name="Glaser F."/>
            <person name="Hesse C.N."/>
            <person name="Kosti I."/>
            <person name="LaButti K."/>
            <person name="Lindquist E.A."/>
            <person name="Lucas S."/>
            <person name="Salamov A.A."/>
            <person name="Bradshaw R.E."/>
            <person name="Ciuffetti L."/>
            <person name="Hamelin R.C."/>
            <person name="Kema G.H.J."/>
            <person name="Lawrence C."/>
            <person name="Scott J.A."/>
            <person name="Spatafora J.W."/>
            <person name="Turgeon B.G."/>
            <person name="de Wit P.J.G.M."/>
            <person name="Zhong S."/>
            <person name="Goodwin S.B."/>
            <person name="Grigoriev I.V."/>
        </authorList>
    </citation>
    <scope>NUCLEOTIDE SEQUENCE [LARGE SCALE GENOMIC DNA]</scope>
    <source>
        <strain evidence="4">28A</strain>
    </source>
</reference>
<dbReference type="eggNOG" id="ENOG502STNH">
    <property type="taxonomic scope" value="Eukaryota"/>
</dbReference>
<organism evidence="3 4">
    <name type="scientific">Exserohilum turcicum (strain 28A)</name>
    <name type="common">Northern leaf blight fungus</name>
    <name type="synonym">Setosphaeria turcica</name>
    <dbReference type="NCBI Taxonomy" id="671987"/>
    <lineage>
        <taxon>Eukaryota</taxon>
        <taxon>Fungi</taxon>
        <taxon>Dikarya</taxon>
        <taxon>Ascomycota</taxon>
        <taxon>Pezizomycotina</taxon>
        <taxon>Dothideomycetes</taxon>
        <taxon>Pleosporomycetidae</taxon>
        <taxon>Pleosporales</taxon>
        <taxon>Pleosporineae</taxon>
        <taxon>Pleosporaceae</taxon>
        <taxon>Exserohilum</taxon>
    </lineage>
</organism>
<dbReference type="GeneID" id="19398670"/>
<evidence type="ECO:0000256" key="1">
    <source>
        <dbReference type="SAM" id="Phobius"/>
    </source>
</evidence>
<evidence type="ECO:0000313" key="4">
    <source>
        <dbReference type="Proteomes" id="UP000016935"/>
    </source>
</evidence>
<dbReference type="Proteomes" id="UP000016935">
    <property type="component" value="Unassembled WGS sequence"/>
</dbReference>
<feature type="chain" id="PRO_5004343292" evidence="2">
    <location>
        <begin position="22"/>
        <end position="163"/>
    </location>
</feature>
<feature type="signal peptide" evidence="2">
    <location>
        <begin position="1"/>
        <end position="21"/>
    </location>
</feature>
<keyword evidence="2" id="KW-0732">Signal</keyword>
<evidence type="ECO:0000313" key="3">
    <source>
        <dbReference type="EMBL" id="EOA87082.1"/>
    </source>
</evidence>
<reference evidence="3 4" key="2">
    <citation type="journal article" date="2013" name="PLoS Genet.">
        <title>Comparative genome structure, secondary metabolite, and effector coding capacity across Cochliobolus pathogens.</title>
        <authorList>
            <person name="Condon B.J."/>
            <person name="Leng Y."/>
            <person name="Wu D."/>
            <person name="Bushley K.E."/>
            <person name="Ohm R.A."/>
            <person name="Otillar R."/>
            <person name="Martin J."/>
            <person name="Schackwitz W."/>
            <person name="Grimwood J."/>
            <person name="MohdZainudin N."/>
            <person name="Xue C."/>
            <person name="Wang R."/>
            <person name="Manning V.A."/>
            <person name="Dhillon B."/>
            <person name="Tu Z.J."/>
            <person name="Steffenson B.J."/>
            <person name="Salamov A."/>
            <person name="Sun H."/>
            <person name="Lowry S."/>
            <person name="LaButti K."/>
            <person name="Han J."/>
            <person name="Copeland A."/>
            <person name="Lindquist E."/>
            <person name="Barry K."/>
            <person name="Schmutz J."/>
            <person name="Baker S.E."/>
            <person name="Ciuffetti L.M."/>
            <person name="Grigoriev I.V."/>
            <person name="Zhong S."/>
            <person name="Turgeon B.G."/>
        </authorList>
    </citation>
    <scope>NUCLEOTIDE SEQUENCE [LARGE SCALE GENOMIC DNA]</scope>
    <source>
        <strain evidence="4">28A</strain>
    </source>
</reference>
<name>R0KGB0_EXST2</name>
<accession>R0KGB0</accession>